<evidence type="ECO:0000256" key="10">
    <source>
        <dbReference type="ARBA" id="ARBA00048968"/>
    </source>
</evidence>
<keyword evidence="4" id="KW-0808">Transferase</keyword>
<evidence type="ECO:0000256" key="3">
    <source>
        <dbReference type="ARBA" id="ARBA00007353"/>
    </source>
</evidence>
<evidence type="ECO:0000256" key="2">
    <source>
        <dbReference type="ARBA" id="ARBA00003215"/>
    </source>
</evidence>
<evidence type="ECO:0000256" key="11">
    <source>
        <dbReference type="ARBA" id="ARBA00049893"/>
    </source>
</evidence>
<gene>
    <name evidence="12" type="primary">pgeF</name>
    <name evidence="12" type="ORF">GCM10009821_04710</name>
</gene>
<organism evidence="12 13">
    <name type="scientific">Aeromicrobium halocynthiae</name>
    <dbReference type="NCBI Taxonomy" id="560557"/>
    <lineage>
        <taxon>Bacteria</taxon>
        <taxon>Bacillati</taxon>
        <taxon>Actinomycetota</taxon>
        <taxon>Actinomycetes</taxon>
        <taxon>Propionibacteriales</taxon>
        <taxon>Nocardioidaceae</taxon>
        <taxon>Aeromicrobium</taxon>
    </lineage>
</organism>
<dbReference type="PANTHER" id="PTHR30616:SF2">
    <property type="entry name" value="PURINE NUCLEOSIDE PHOSPHORYLASE LACC1"/>
    <property type="match status" value="1"/>
</dbReference>
<dbReference type="InterPro" id="IPR011324">
    <property type="entry name" value="Cytotoxic_necrot_fac-like_cat"/>
</dbReference>
<dbReference type="RefSeq" id="WP_344323825.1">
    <property type="nucleotide sequence ID" value="NZ_BAAAPY010000001.1"/>
</dbReference>
<comment type="catalytic activity">
    <reaction evidence="11">
        <text>S-methyl-5'-thioadenosine + phosphate = 5-(methylsulfanyl)-alpha-D-ribose 1-phosphate + adenine</text>
        <dbReference type="Rhea" id="RHEA:11852"/>
        <dbReference type="ChEBI" id="CHEBI:16708"/>
        <dbReference type="ChEBI" id="CHEBI:17509"/>
        <dbReference type="ChEBI" id="CHEBI:43474"/>
        <dbReference type="ChEBI" id="CHEBI:58533"/>
        <dbReference type="EC" id="2.4.2.28"/>
    </reaction>
    <physiologicalReaction direction="left-to-right" evidence="11">
        <dbReference type="Rhea" id="RHEA:11853"/>
    </physiologicalReaction>
</comment>
<reference evidence="12 13" key="1">
    <citation type="journal article" date="2019" name="Int. J. Syst. Evol. Microbiol.">
        <title>The Global Catalogue of Microorganisms (GCM) 10K type strain sequencing project: providing services to taxonomists for standard genome sequencing and annotation.</title>
        <authorList>
            <consortium name="The Broad Institute Genomics Platform"/>
            <consortium name="The Broad Institute Genome Sequencing Center for Infectious Disease"/>
            <person name="Wu L."/>
            <person name="Ma J."/>
        </authorList>
    </citation>
    <scope>NUCLEOTIDE SEQUENCE [LARGE SCALE GENOMIC DNA]</scope>
    <source>
        <strain evidence="12 13">JCM 15749</strain>
    </source>
</reference>
<accession>A0ABN2VSL7</accession>
<dbReference type="InterPro" id="IPR038371">
    <property type="entry name" value="Cu_polyphenol_OxRdtase_sf"/>
</dbReference>
<keyword evidence="7" id="KW-0862">Zinc</keyword>
<dbReference type="EMBL" id="BAAAPY010000001">
    <property type="protein sequence ID" value="GAA2070567.1"/>
    <property type="molecule type" value="Genomic_DNA"/>
</dbReference>
<evidence type="ECO:0000256" key="7">
    <source>
        <dbReference type="ARBA" id="ARBA00022833"/>
    </source>
</evidence>
<protein>
    <submittedName>
        <fullName evidence="12">Peptidoglycan editing factor PgeF</fullName>
    </submittedName>
</protein>
<dbReference type="InterPro" id="IPR003730">
    <property type="entry name" value="Cu_polyphenol_OxRdtase"/>
</dbReference>
<comment type="similarity">
    <text evidence="3">Belongs to the purine nucleoside phosphorylase YfiH/LACC1 family.</text>
</comment>
<name>A0ABN2VSL7_9ACTN</name>
<dbReference type="SUPFAM" id="SSF64438">
    <property type="entry name" value="CNF1/YfiH-like putative cysteine hydrolases"/>
    <property type="match status" value="1"/>
</dbReference>
<dbReference type="PANTHER" id="PTHR30616">
    <property type="entry name" value="UNCHARACTERIZED PROTEIN YFIH"/>
    <property type="match status" value="1"/>
</dbReference>
<evidence type="ECO:0000313" key="12">
    <source>
        <dbReference type="EMBL" id="GAA2070567.1"/>
    </source>
</evidence>
<comment type="catalytic activity">
    <reaction evidence="10">
        <text>adenosine + phosphate = alpha-D-ribose 1-phosphate + adenine</text>
        <dbReference type="Rhea" id="RHEA:27642"/>
        <dbReference type="ChEBI" id="CHEBI:16335"/>
        <dbReference type="ChEBI" id="CHEBI:16708"/>
        <dbReference type="ChEBI" id="CHEBI:43474"/>
        <dbReference type="ChEBI" id="CHEBI:57720"/>
        <dbReference type="EC" id="2.4.2.1"/>
    </reaction>
    <physiologicalReaction direction="left-to-right" evidence="10">
        <dbReference type="Rhea" id="RHEA:27643"/>
    </physiologicalReaction>
</comment>
<proteinExistence type="inferred from homology"/>
<evidence type="ECO:0000256" key="9">
    <source>
        <dbReference type="ARBA" id="ARBA00047989"/>
    </source>
</evidence>
<comment type="catalytic activity">
    <reaction evidence="9">
        <text>adenosine + H2O + H(+) = inosine + NH4(+)</text>
        <dbReference type="Rhea" id="RHEA:24408"/>
        <dbReference type="ChEBI" id="CHEBI:15377"/>
        <dbReference type="ChEBI" id="CHEBI:15378"/>
        <dbReference type="ChEBI" id="CHEBI:16335"/>
        <dbReference type="ChEBI" id="CHEBI:17596"/>
        <dbReference type="ChEBI" id="CHEBI:28938"/>
        <dbReference type="EC" id="3.5.4.4"/>
    </reaction>
    <physiologicalReaction direction="left-to-right" evidence="9">
        <dbReference type="Rhea" id="RHEA:24409"/>
    </physiologicalReaction>
</comment>
<evidence type="ECO:0000313" key="13">
    <source>
        <dbReference type="Proteomes" id="UP001501480"/>
    </source>
</evidence>
<evidence type="ECO:0000256" key="4">
    <source>
        <dbReference type="ARBA" id="ARBA00022679"/>
    </source>
</evidence>
<comment type="function">
    <text evidence="2">Purine nucleoside enzyme that catalyzes the phosphorolysis of adenosine and inosine nucleosides, yielding D-ribose 1-phosphate and the respective free bases, adenine and hypoxanthine. Also catalyzes the phosphorolysis of S-methyl-5'-thioadenosine into adenine and S-methyl-5-thio-alpha-D-ribose 1-phosphate. Also has adenosine deaminase activity.</text>
</comment>
<keyword evidence="13" id="KW-1185">Reference proteome</keyword>
<keyword evidence="6" id="KW-0378">Hydrolase</keyword>
<comment type="caution">
    <text evidence="12">The sequence shown here is derived from an EMBL/GenBank/DDBJ whole genome shotgun (WGS) entry which is preliminary data.</text>
</comment>
<sequence>MFWFRETIGEVEVAVTDRQGGVSVGGRSSLDLGGAGRAAAPDVVTNHARLADALGVEELRAMSQVHGADVVMVDGAGLPECDALVTDVRGVALLVRVADCTPVVLADAAAGLVAVAHAGRAGLVDGVVPATVEAMRSRGATTVRAWVGPRACGRCYELPEEMADAVDAAVPGTRSTTSWGTPAVDVGAGVLAQLEAHDVEARDLGADSCTIEDERFFSYRRQGAESGRFGALVVLR</sequence>
<keyword evidence="5" id="KW-0479">Metal-binding</keyword>
<comment type="catalytic activity">
    <reaction evidence="1">
        <text>inosine + phosphate = alpha-D-ribose 1-phosphate + hypoxanthine</text>
        <dbReference type="Rhea" id="RHEA:27646"/>
        <dbReference type="ChEBI" id="CHEBI:17368"/>
        <dbReference type="ChEBI" id="CHEBI:17596"/>
        <dbReference type="ChEBI" id="CHEBI:43474"/>
        <dbReference type="ChEBI" id="CHEBI:57720"/>
        <dbReference type="EC" id="2.4.2.1"/>
    </reaction>
    <physiologicalReaction direction="left-to-right" evidence="1">
        <dbReference type="Rhea" id="RHEA:27647"/>
    </physiologicalReaction>
</comment>
<dbReference type="Pfam" id="PF02578">
    <property type="entry name" value="Cu-oxidase_4"/>
    <property type="match status" value="1"/>
</dbReference>
<evidence type="ECO:0000256" key="5">
    <source>
        <dbReference type="ARBA" id="ARBA00022723"/>
    </source>
</evidence>
<dbReference type="Proteomes" id="UP001501480">
    <property type="component" value="Unassembled WGS sequence"/>
</dbReference>
<evidence type="ECO:0000256" key="8">
    <source>
        <dbReference type="ARBA" id="ARBA00023008"/>
    </source>
</evidence>
<dbReference type="Gene3D" id="3.60.140.10">
    <property type="entry name" value="CNF1/YfiH-like putative cysteine hydrolases"/>
    <property type="match status" value="1"/>
</dbReference>
<keyword evidence="8" id="KW-0186">Copper</keyword>
<dbReference type="CDD" id="cd16833">
    <property type="entry name" value="YfiH"/>
    <property type="match status" value="1"/>
</dbReference>
<evidence type="ECO:0000256" key="6">
    <source>
        <dbReference type="ARBA" id="ARBA00022801"/>
    </source>
</evidence>
<evidence type="ECO:0000256" key="1">
    <source>
        <dbReference type="ARBA" id="ARBA00000553"/>
    </source>
</evidence>